<dbReference type="Pfam" id="PF00266">
    <property type="entry name" value="Aminotran_5"/>
    <property type="match status" value="2"/>
</dbReference>
<dbReference type="PANTHER" id="PTHR14237">
    <property type="entry name" value="MOLYBDOPTERIN COFACTOR SULFURASE MOSC"/>
    <property type="match status" value="1"/>
</dbReference>
<evidence type="ECO:0000259" key="3">
    <source>
        <dbReference type="Pfam" id="PF03476"/>
    </source>
</evidence>
<reference evidence="4 5" key="1">
    <citation type="journal article" date="2021" name="Elife">
        <title>Chloroplast acquisition without the gene transfer in kleptoplastic sea slugs, Plakobranchus ocellatus.</title>
        <authorList>
            <person name="Maeda T."/>
            <person name="Takahashi S."/>
            <person name="Yoshida T."/>
            <person name="Shimamura S."/>
            <person name="Takaki Y."/>
            <person name="Nagai Y."/>
            <person name="Toyoda A."/>
            <person name="Suzuki Y."/>
            <person name="Arimoto A."/>
            <person name="Ishii H."/>
            <person name="Satoh N."/>
            <person name="Nishiyama T."/>
            <person name="Hasebe M."/>
            <person name="Maruyama T."/>
            <person name="Minagawa J."/>
            <person name="Obokata J."/>
            <person name="Shigenobu S."/>
        </authorList>
    </citation>
    <scope>NUCLEOTIDE SEQUENCE [LARGE SCALE GENOMIC DNA]</scope>
</reference>
<dbReference type="Gene3D" id="3.40.640.10">
    <property type="entry name" value="Type I PLP-dependent aspartate aminotransferase-like (Major domain)"/>
    <property type="match status" value="1"/>
</dbReference>
<dbReference type="GO" id="GO:0008265">
    <property type="term" value="F:molybdenum cofactor sulfurtransferase activity"/>
    <property type="evidence" value="ECO:0007669"/>
    <property type="project" value="InterPro"/>
</dbReference>
<evidence type="ECO:0000259" key="2">
    <source>
        <dbReference type="Pfam" id="PF00266"/>
    </source>
</evidence>
<dbReference type="InterPro" id="IPR005303">
    <property type="entry name" value="MOCOS_middle"/>
</dbReference>
<dbReference type="InterPro" id="IPR028886">
    <property type="entry name" value="MoCo_sulfurase"/>
</dbReference>
<sequence>MTSVSVNYNYDIEVARPQEFPNLRDTVYVDHAGATLYSKSQMEAVHKDLMSNLYGNPHSHNASSKLASDTVDQIRSRLLQMFNTNHKEYSLIFTSGCTASLQIIANCFQFGNDKAGNQQGIFCYLEDNHTSVQGMREVVADRCSGIFCLNKKEFARALSETKPTATSGSSSVDPDVANGEFPTPSGPQSLVAFPAQSNFSGYKYPLEWVLKCQGTGLSLASHKPSDEERWFVLLDTAAYVSTSPLDLSSVKPDFATVSFYKMFGYPTGIGALLVHKRAWSTLHKRYFGGGTVAASTAKGRFHAFWKSLHDRFEDGTVPFLNIISLKHGLDTVQKLAGGMQGVCEHVFAVAQYFYQNLSKLQHGNSQPLAEIYGGVKFETPGGQGGVVTFNILRADGAYVGYSEVDKFANLHDVHVRTGCFCNIGACQRFLNLSNSLIKENFDAGHVCGDNMDMIAGRPTGAVRISFGYMSTIADARVCLRFIADSFLEKPVTIPSFPNPEWYNPEKASHNKDVQVNGVNKSMSVDANTKPDSSQTPSFPDVPKVLPRTVVANSAGVSSSNGPKVMKLTDIHLYPLKSCGAFKVSEWEMGSKGLLYDREWILVTDAGVTIGQKKIPQICMLTPHIDLETRRFTLFFPGAERFVLPLDQDEESDSSASLCTNKVCGDRVNTFDCGDAVSAWLSEVLEFSGVRLLRQQSGDTRKSKLREKQTSGDQVPSPQKLSMANESQILLLHRASVRSLQAKMSELGTLEEADDTRVPTIPEDI</sequence>
<feature type="region of interest" description="Disordered" evidence="1">
    <location>
        <begin position="697"/>
        <end position="719"/>
    </location>
</feature>
<dbReference type="SUPFAM" id="SSF53383">
    <property type="entry name" value="PLP-dependent transferases"/>
    <property type="match status" value="1"/>
</dbReference>
<gene>
    <name evidence="4" type="ORF">ElyMa_000276600</name>
</gene>
<dbReference type="InterPro" id="IPR000192">
    <property type="entry name" value="Aminotrans_V_dom"/>
</dbReference>
<dbReference type="InterPro" id="IPR015421">
    <property type="entry name" value="PyrdxlP-dep_Trfase_major"/>
</dbReference>
<name>A0AAV4F5T3_9GAST</name>
<dbReference type="EMBL" id="BMAT01000549">
    <property type="protein sequence ID" value="GFR68356.1"/>
    <property type="molecule type" value="Genomic_DNA"/>
</dbReference>
<dbReference type="Pfam" id="PF03476">
    <property type="entry name" value="MOSC_N"/>
    <property type="match status" value="1"/>
</dbReference>
<feature type="non-terminal residue" evidence="4">
    <location>
        <position position="764"/>
    </location>
</feature>
<feature type="domain" description="Aminotransferase class V" evidence="2">
    <location>
        <begin position="230"/>
        <end position="474"/>
    </location>
</feature>
<protein>
    <submittedName>
        <fullName evidence="4">Molybdenum cofactor sulfurase</fullName>
    </submittedName>
</protein>
<keyword evidence="5" id="KW-1185">Reference proteome</keyword>
<evidence type="ECO:0000313" key="5">
    <source>
        <dbReference type="Proteomes" id="UP000762676"/>
    </source>
</evidence>
<feature type="compositionally biased region" description="Basic and acidic residues" evidence="1">
    <location>
        <begin position="698"/>
        <end position="709"/>
    </location>
</feature>
<dbReference type="AlphaFoldDB" id="A0AAV4F5T3"/>
<dbReference type="PANTHER" id="PTHR14237:SF80">
    <property type="entry name" value="MOLYBDENUM COFACTOR SULFURASE"/>
    <property type="match status" value="1"/>
</dbReference>
<evidence type="ECO:0000313" key="4">
    <source>
        <dbReference type="EMBL" id="GFR68356.1"/>
    </source>
</evidence>
<dbReference type="SUPFAM" id="SSF141673">
    <property type="entry name" value="MOSC N-terminal domain-like"/>
    <property type="match status" value="1"/>
</dbReference>
<comment type="caution">
    <text evidence="4">The sequence shown here is derived from an EMBL/GenBank/DDBJ whole genome shotgun (WGS) entry which is preliminary data.</text>
</comment>
<dbReference type="InterPro" id="IPR015424">
    <property type="entry name" value="PyrdxlP-dep_Trfase"/>
</dbReference>
<dbReference type="Proteomes" id="UP000762676">
    <property type="component" value="Unassembled WGS sequence"/>
</dbReference>
<evidence type="ECO:0000256" key="1">
    <source>
        <dbReference type="SAM" id="MobiDB-lite"/>
    </source>
</evidence>
<organism evidence="4 5">
    <name type="scientific">Elysia marginata</name>
    <dbReference type="NCBI Taxonomy" id="1093978"/>
    <lineage>
        <taxon>Eukaryota</taxon>
        <taxon>Metazoa</taxon>
        <taxon>Spiralia</taxon>
        <taxon>Lophotrochozoa</taxon>
        <taxon>Mollusca</taxon>
        <taxon>Gastropoda</taxon>
        <taxon>Heterobranchia</taxon>
        <taxon>Euthyneura</taxon>
        <taxon>Panpulmonata</taxon>
        <taxon>Sacoglossa</taxon>
        <taxon>Placobranchoidea</taxon>
        <taxon>Plakobranchidae</taxon>
        <taxon>Elysia</taxon>
    </lineage>
</organism>
<feature type="domain" description="Aminotransferase class V" evidence="2">
    <location>
        <begin position="27"/>
        <end position="109"/>
    </location>
</feature>
<dbReference type="GO" id="GO:0006777">
    <property type="term" value="P:Mo-molybdopterin cofactor biosynthetic process"/>
    <property type="evidence" value="ECO:0007669"/>
    <property type="project" value="InterPro"/>
</dbReference>
<feature type="compositionally biased region" description="Polar residues" evidence="1">
    <location>
        <begin position="710"/>
        <end position="719"/>
    </location>
</feature>
<proteinExistence type="inferred from homology"/>
<feature type="domain" description="Molybdenum cofactor sulfurase middle" evidence="3">
    <location>
        <begin position="565"/>
        <end position="685"/>
    </location>
</feature>
<accession>A0AAV4F5T3</accession>
<dbReference type="HAMAP" id="MF_03050">
    <property type="entry name" value="MOCOS"/>
    <property type="match status" value="1"/>
</dbReference>